<keyword evidence="9 10" id="KW-0407">Ion channel</keyword>
<comment type="subcellular location">
    <subcellularLocation>
        <location evidence="10">Cell inner membrane</location>
        <topology evidence="10">Multi-pass membrane protein</topology>
    </subcellularLocation>
    <subcellularLocation>
        <location evidence="1">Cell membrane</location>
        <topology evidence="1">Multi-pass membrane protein</topology>
    </subcellularLocation>
</comment>
<feature type="transmembrane region" description="Helical" evidence="10">
    <location>
        <begin position="93"/>
        <end position="114"/>
    </location>
</feature>
<dbReference type="AlphaFoldDB" id="A0A0D6P5V4"/>
<name>A0A0D6P5V4_9PROT</name>
<evidence type="ECO:0000256" key="1">
    <source>
        <dbReference type="ARBA" id="ARBA00004651"/>
    </source>
</evidence>
<dbReference type="Pfam" id="PF01741">
    <property type="entry name" value="MscL"/>
    <property type="match status" value="1"/>
</dbReference>
<keyword evidence="4 10" id="KW-1003">Cell membrane</keyword>
<accession>A0A0D6P5V4</accession>
<dbReference type="HAMAP" id="MF_00115">
    <property type="entry name" value="MscL"/>
    <property type="match status" value="1"/>
</dbReference>
<keyword evidence="8 10" id="KW-0472">Membrane</keyword>
<evidence type="ECO:0000256" key="2">
    <source>
        <dbReference type="ARBA" id="ARBA00007254"/>
    </source>
</evidence>
<evidence type="ECO:0000256" key="6">
    <source>
        <dbReference type="ARBA" id="ARBA00022989"/>
    </source>
</evidence>
<dbReference type="PANTHER" id="PTHR30266">
    <property type="entry name" value="MECHANOSENSITIVE CHANNEL MSCL"/>
    <property type="match status" value="1"/>
</dbReference>
<reference evidence="11 12" key="1">
    <citation type="submission" date="2012-11" db="EMBL/GenBank/DDBJ databases">
        <title>Whole genome sequence of Acidisphaera rubrifaciens HS-AP3.</title>
        <authorList>
            <person name="Azuma Y."/>
            <person name="Higashiura N."/>
            <person name="Hirakawa H."/>
            <person name="Matsushita K."/>
        </authorList>
    </citation>
    <scope>NUCLEOTIDE SEQUENCE [LARGE SCALE GENOMIC DNA]</scope>
    <source>
        <strain evidence="11 12">HS-AP3</strain>
    </source>
</reference>
<evidence type="ECO:0000256" key="8">
    <source>
        <dbReference type="ARBA" id="ARBA00023136"/>
    </source>
</evidence>
<dbReference type="PROSITE" id="PS01327">
    <property type="entry name" value="MSCL"/>
    <property type="match status" value="1"/>
</dbReference>
<dbReference type="Gene3D" id="1.10.1200.120">
    <property type="entry name" value="Large-conductance mechanosensitive channel, MscL, domain 1"/>
    <property type="match status" value="1"/>
</dbReference>
<dbReference type="NCBIfam" id="NF010557">
    <property type="entry name" value="PRK13952.1"/>
    <property type="match status" value="1"/>
</dbReference>
<comment type="caution">
    <text evidence="11">The sequence shown here is derived from an EMBL/GenBank/DDBJ whole genome shotgun (WGS) entry which is preliminary data.</text>
</comment>
<comment type="similarity">
    <text evidence="2 10">Belongs to the MscL family.</text>
</comment>
<dbReference type="InterPro" id="IPR019823">
    <property type="entry name" value="Mechanosensitive_channel_CS"/>
</dbReference>
<dbReference type="Proteomes" id="UP000032680">
    <property type="component" value="Unassembled WGS sequence"/>
</dbReference>
<protein>
    <recommendedName>
        <fullName evidence="10">Large-conductance mechanosensitive channel</fullName>
    </recommendedName>
</protein>
<evidence type="ECO:0000313" key="11">
    <source>
        <dbReference type="EMBL" id="GAN76711.1"/>
    </source>
</evidence>
<dbReference type="PRINTS" id="PR01264">
    <property type="entry name" value="MECHCHANNEL"/>
</dbReference>
<keyword evidence="7 10" id="KW-0406">Ion transport</keyword>
<evidence type="ECO:0000313" key="12">
    <source>
        <dbReference type="Proteomes" id="UP000032680"/>
    </source>
</evidence>
<dbReference type="NCBIfam" id="NF001843">
    <property type="entry name" value="PRK00567.1-4"/>
    <property type="match status" value="1"/>
</dbReference>
<evidence type="ECO:0000256" key="5">
    <source>
        <dbReference type="ARBA" id="ARBA00022692"/>
    </source>
</evidence>
<evidence type="ECO:0000256" key="3">
    <source>
        <dbReference type="ARBA" id="ARBA00022448"/>
    </source>
</evidence>
<comment type="subunit">
    <text evidence="10">Homopentamer.</text>
</comment>
<evidence type="ECO:0000256" key="7">
    <source>
        <dbReference type="ARBA" id="ARBA00023065"/>
    </source>
</evidence>
<dbReference type="GO" id="GO:0005886">
    <property type="term" value="C:plasma membrane"/>
    <property type="evidence" value="ECO:0007669"/>
    <property type="project" value="UniProtKB-SubCell"/>
</dbReference>
<evidence type="ECO:0000256" key="4">
    <source>
        <dbReference type="ARBA" id="ARBA00022475"/>
    </source>
</evidence>
<keyword evidence="10" id="KW-0997">Cell inner membrane</keyword>
<dbReference type="OrthoDB" id="9810350at2"/>
<keyword evidence="6 10" id="KW-1133">Transmembrane helix</keyword>
<keyword evidence="12" id="KW-1185">Reference proteome</keyword>
<dbReference type="PANTHER" id="PTHR30266:SF2">
    <property type="entry name" value="LARGE-CONDUCTANCE MECHANOSENSITIVE CHANNEL"/>
    <property type="match status" value="1"/>
</dbReference>
<comment type="function">
    <text evidence="10">Channel that opens in response to stretch forces in the membrane lipid bilayer. May participate in the regulation of osmotic pressure changes within the cell.</text>
</comment>
<evidence type="ECO:0000256" key="10">
    <source>
        <dbReference type="HAMAP-Rule" id="MF_00115"/>
    </source>
</evidence>
<feature type="transmembrane region" description="Helical" evidence="10">
    <location>
        <begin position="55"/>
        <end position="73"/>
    </location>
</feature>
<dbReference type="NCBIfam" id="TIGR00220">
    <property type="entry name" value="mscL"/>
    <property type="match status" value="1"/>
</dbReference>
<dbReference type="SUPFAM" id="SSF81330">
    <property type="entry name" value="Gated mechanosensitive channel"/>
    <property type="match status" value="1"/>
</dbReference>
<dbReference type="InterPro" id="IPR001185">
    <property type="entry name" value="MS_channel"/>
</dbReference>
<keyword evidence="5 10" id="KW-0812">Transmembrane</keyword>
<evidence type="ECO:0000256" key="9">
    <source>
        <dbReference type="ARBA" id="ARBA00023303"/>
    </source>
</evidence>
<sequence length="152" mass="16553">MQPPTIRLPRKPGWVGEFQSFIMRGNVVDLAVGVIIGAAFTTIVGSLVKDIFNPVLGLVVGGIDFSNLFIPLNGKHYASLAEAQHAGAPTLNIGLFLNAVINFLIVAFVIFWVVKLLTSMMRKEVAEAPPPPPPRSEVLLEEIRDLLRARTP</sequence>
<dbReference type="RefSeq" id="WP_048860582.1">
    <property type="nucleotide sequence ID" value="NZ_BANB01000149.1"/>
</dbReference>
<gene>
    <name evidence="10" type="primary">mscL</name>
    <name evidence="11" type="ORF">Asru_0149_02</name>
</gene>
<dbReference type="InterPro" id="IPR037673">
    <property type="entry name" value="MSC/AndL"/>
</dbReference>
<dbReference type="InterPro" id="IPR036019">
    <property type="entry name" value="MscL_channel"/>
</dbReference>
<dbReference type="GO" id="GO:0008381">
    <property type="term" value="F:mechanosensitive monoatomic ion channel activity"/>
    <property type="evidence" value="ECO:0007669"/>
    <property type="project" value="UniProtKB-UniRule"/>
</dbReference>
<proteinExistence type="inferred from homology"/>
<dbReference type="EMBL" id="BANB01000149">
    <property type="protein sequence ID" value="GAN76711.1"/>
    <property type="molecule type" value="Genomic_DNA"/>
</dbReference>
<organism evidence="11 12">
    <name type="scientific">Acidisphaera rubrifaciens HS-AP3</name>
    <dbReference type="NCBI Taxonomy" id="1231350"/>
    <lineage>
        <taxon>Bacteria</taxon>
        <taxon>Pseudomonadati</taxon>
        <taxon>Pseudomonadota</taxon>
        <taxon>Alphaproteobacteria</taxon>
        <taxon>Acetobacterales</taxon>
        <taxon>Acetobacteraceae</taxon>
        <taxon>Acidisphaera</taxon>
    </lineage>
</organism>
<keyword evidence="3 10" id="KW-0813">Transport</keyword>
<feature type="transmembrane region" description="Helical" evidence="10">
    <location>
        <begin position="30"/>
        <end position="48"/>
    </location>
</feature>